<name>A0ABU6QED3_9FABA</name>
<proteinExistence type="predicted"/>
<dbReference type="Proteomes" id="UP001341840">
    <property type="component" value="Unassembled WGS sequence"/>
</dbReference>
<evidence type="ECO:0000256" key="1">
    <source>
        <dbReference type="SAM" id="MobiDB-lite"/>
    </source>
</evidence>
<feature type="region of interest" description="Disordered" evidence="1">
    <location>
        <begin position="1"/>
        <end position="88"/>
    </location>
</feature>
<comment type="caution">
    <text evidence="2">The sequence shown here is derived from an EMBL/GenBank/DDBJ whole genome shotgun (WGS) entry which is preliminary data.</text>
</comment>
<gene>
    <name evidence="2" type="ORF">PIB30_037129</name>
</gene>
<evidence type="ECO:0000313" key="3">
    <source>
        <dbReference type="Proteomes" id="UP001341840"/>
    </source>
</evidence>
<organism evidence="2 3">
    <name type="scientific">Stylosanthes scabra</name>
    <dbReference type="NCBI Taxonomy" id="79078"/>
    <lineage>
        <taxon>Eukaryota</taxon>
        <taxon>Viridiplantae</taxon>
        <taxon>Streptophyta</taxon>
        <taxon>Embryophyta</taxon>
        <taxon>Tracheophyta</taxon>
        <taxon>Spermatophyta</taxon>
        <taxon>Magnoliopsida</taxon>
        <taxon>eudicotyledons</taxon>
        <taxon>Gunneridae</taxon>
        <taxon>Pentapetalae</taxon>
        <taxon>rosids</taxon>
        <taxon>fabids</taxon>
        <taxon>Fabales</taxon>
        <taxon>Fabaceae</taxon>
        <taxon>Papilionoideae</taxon>
        <taxon>50 kb inversion clade</taxon>
        <taxon>dalbergioids sensu lato</taxon>
        <taxon>Dalbergieae</taxon>
        <taxon>Pterocarpus clade</taxon>
        <taxon>Stylosanthes</taxon>
    </lineage>
</organism>
<feature type="compositionally biased region" description="Low complexity" evidence="1">
    <location>
        <begin position="55"/>
        <end position="68"/>
    </location>
</feature>
<feature type="compositionally biased region" description="Low complexity" evidence="1">
    <location>
        <begin position="10"/>
        <end position="22"/>
    </location>
</feature>
<keyword evidence="3" id="KW-1185">Reference proteome</keyword>
<feature type="compositionally biased region" description="Polar residues" evidence="1">
    <location>
        <begin position="69"/>
        <end position="88"/>
    </location>
</feature>
<feature type="compositionally biased region" description="Polar residues" evidence="1">
    <location>
        <begin position="24"/>
        <end position="44"/>
    </location>
</feature>
<protein>
    <submittedName>
        <fullName evidence="2">Uncharacterized protein</fullName>
    </submittedName>
</protein>
<sequence>MIPSVPTPAPTTHTNTQNTIPTLVATSLSEQENSTTHQAGSIPTSGIEINLSMDNPSSTQPPQSSSNTHSMLTRSKTGFTNTNLENDA</sequence>
<evidence type="ECO:0000313" key="2">
    <source>
        <dbReference type="EMBL" id="MED6109821.1"/>
    </source>
</evidence>
<accession>A0ABU6QED3</accession>
<dbReference type="EMBL" id="JASCZI010000185">
    <property type="protein sequence ID" value="MED6109821.1"/>
    <property type="molecule type" value="Genomic_DNA"/>
</dbReference>
<reference evidence="2 3" key="1">
    <citation type="journal article" date="2023" name="Plants (Basel)">
        <title>Bridging the Gap: Combining Genomics and Transcriptomics Approaches to Understand Stylosanthes scabra, an Orphan Legume from the Brazilian Caatinga.</title>
        <authorList>
            <person name="Ferreira-Neto J.R.C."/>
            <person name="da Silva M.D."/>
            <person name="Binneck E."/>
            <person name="de Melo N.F."/>
            <person name="da Silva R.H."/>
            <person name="de Melo A.L.T.M."/>
            <person name="Pandolfi V."/>
            <person name="Bustamante F.O."/>
            <person name="Brasileiro-Vidal A.C."/>
            <person name="Benko-Iseppon A.M."/>
        </authorList>
    </citation>
    <scope>NUCLEOTIDE SEQUENCE [LARGE SCALE GENOMIC DNA]</scope>
    <source>
        <tissue evidence="2">Leaves</tissue>
    </source>
</reference>